<dbReference type="Proteomes" id="UP000823896">
    <property type="component" value="Unassembled WGS sequence"/>
</dbReference>
<evidence type="ECO:0000256" key="1">
    <source>
        <dbReference type="SAM" id="Phobius"/>
    </source>
</evidence>
<proteinExistence type="predicted"/>
<accession>A0A9D2NQW2</accession>
<sequence length="101" mass="11779">MKEAGIFQQYTDKYDKEMYVQAVKKQLYQKVYDEVRSEVKNDALAQAEEEIERRTGLRKIEEYKKLTWSGLLVAFWAGLLVNQITNIIELSDRLSSSITLA</sequence>
<comment type="caution">
    <text evidence="2">The sequence shown here is derived from an EMBL/GenBank/DDBJ whole genome shotgun (WGS) entry which is preliminary data.</text>
</comment>
<gene>
    <name evidence="2" type="ORF">H9702_04075</name>
</gene>
<dbReference type="EMBL" id="DWWM01000024">
    <property type="protein sequence ID" value="HJC36289.1"/>
    <property type="molecule type" value="Genomic_DNA"/>
</dbReference>
<dbReference type="AlphaFoldDB" id="A0A9D2NQW2"/>
<feature type="transmembrane region" description="Helical" evidence="1">
    <location>
        <begin position="66"/>
        <end position="85"/>
    </location>
</feature>
<organism evidence="2 3">
    <name type="scientific">Candidatus Merdibacter merdavium</name>
    <dbReference type="NCBI Taxonomy" id="2838692"/>
    <lineage>
        <taxon>Bacteria</taxon>
        <taxon>Bacillati</taxon>
        <taxon>Bacillota</taxon>
        <taxon>Erysipelotrichia</taxon>
        <taxon>Erysipelotrichales</taxon>
        <taxon>Erysipelotrichaceae</taxon>
        <taxon>Merdibacter</taxon>
    </lineage>
</organism>
<reference evidence="2" key="1">
    <citation type="journal article" date="2021" name="PeerJ">
        <title>Extensive microbial diversity within the chicken gut microbiome revealed by metagenomics and culture.</title>
        <authorList>
            <person name="Gilroy R."/>
            <person name="Ravi A."/>
            <person name="Getino M."/>
            <person name="Pursley I."/>
            <person name="Horton D.L."/>
            <person name="Alikhan N.F."/>
            <person name="Baker D."/>
            <person name="Gharbi K."/>
            <person name="Hall N."/>
            <person name="Watson M."/>
            <person name="Adriaenssens E.M."/>
            <person name="Foster-Nyarko E."/>
            <person name="Jarju S."/>
            <person name="Secka A."/>
            <person name="Antonio M."/>
            <person name="Oren A."/>
            <person name="Chaudhuri R.R."/>
            <person name="La Ragione R."/>
            <person name="Hildebrand F."/>
            <person name="Pallen M.J."/>
        </authorList>
    </citation>
    <scope>NUCLEOTIDE SEQUENCE</scope>
    <source>
        <strain evidence="2">CHK187-11901</strain>
    </source>
</reference>
<keyword evidence="1" id="KW-1133">Transmembrane helix</keyword>
<keyword evidence="1" id="KW-0812">Transmembrane</keyword>
<evidence type="ECO:0000313" key="3">
    <source>
        <dbReference type="Proteomes" id="UP000823896"/>
    </source>
</evidence>
<protein>
    <submittedName>
        <fullName evidence="2">Uncharacterized protein</fullName>
    </submittedName>
</protein>
<reference evidence="2" key="2">
    <citation type="submission" date="2021-04" db="EMBL/GenBank/DDBJ databases">
        <authorList>
            <person name="Gilroy R."/>
        </authorList>
    </citation>
    <scope>NUCLEOTIDE SEQUENCE</scope>
    <source>
        <strain evidence="2">CHK187-11901</strain>
    </source>
</reference>
<keyword evidence="1" id="KW-0472">Membrane</keyword>
<evidence type="ECO:0000313" key="2">
    <source>
        <dbReference type="EMBL" id="HJC36289.1"/>
    </source>
</evidence>
<name>A0A9D2NQW2_9FIRM</name>